<comment type="caution">
    <text evidence="2">The sequence shown here is derived from an EMBL/GenBank/DDBJ whole genome shotgun (WGS) entry which is preliminary data.</text>
</comment>
<proteinExistence type="predicted"/>
<dbReference type="Pfam" id="PF22516">
    <property type="entry name" value="PreP_C"/>
    <property type="match status" value="1"/>
</dbReference>
<evidence type="ECO:0000313" key="2">
    <source>
        <dbReference type="EMBL" id="MFK7161426.1"/>
    </source>
</evidence>
<gene>
    <name evidence="2" type="ORF">V6U78_10295</name>
</gene>
<dbReference type="PANTHER" id="PTHR43016:SF13">
    <property type="entry name" value="PRESEQUENCE PROTEASE, MITOCHONDRIAL"/>
    <property type="match status" value="1"/>
</dbReference>
<dbReference type="Pfam" id="PF00675">
    <property type="entry name" value="Peptidase_M16"/>
    <property type="match status" value="1"/>
</dbReference>
<protein>
    <submittedName>
        <fullName evidence="2">Insulinase family protein</fullName>
    </submittedName>
</protein>
<dbReference type="EMBL" id="JBANFI010000006">
    <property type="protein sequence ID" value="MFK7161426.1"/>
    <property type="molecule type" value="Genomic_DNA"/>
</dbReference>
<dbReference type="Pfam" id="PF08367">
    <property type="entry name" value="M16C_assoc"/>
    <property type="match status" value="1"/>
</dbReference>
<keyword evidence="3" id="KW-1185">Reference proteome</keyword>
<dbReference type="SUPFAM" id="SSF63411">
    <property type="entry name" value="LuxS/MPP-like metallohydrolase"/>
    <property type="match status" value="4"/>
</dbReference>
<dbReference type="InterPro" id="IPR055130">
    <property type="entry name" value="PreP_C"/>
</dbReference>
<feature type="domain" description="Peptidase M16C associated" evidence="1">
    <location>
        <begin position="466"/>
        <end position="713"/>
    </location>
</feature>
<dbReference type="Pfam" id="PF05193">
    <property type="entry name" value="Peptidase_M16_C"/>
    <property type="match status" value="1"/>
</dbReference>
<dbReference type="InterPro" id="IPR013578">
    <property type="entry name" value="Peptidase_M16C_assoc"/>
</dbReference>
<evidence type="ECO:0000259" key="1">
    <source>
        <dbReference type="SMART" id="SM01264"/>
    </source>
</evidence>
<dbReference type="SMART" id="SM01264">
    <property type="entry name" value="M16C_associated"/>
    <property type="match status" value="1"/>
</dbReference>
<organism evidence="2 3">
    <name type="scientific">Marinospirillum alkalitolerans</name>
    <dbReference type="NCBI Taxonomy" id="3123374"/>
    <lineage>
        <taxon>Bacteria</taxon>
        <taxon>Pseudomonadati</taxon>
        <taxon>Pseudomonadota</taxon>
        <taxon>Gammaproteobacteria</taxon>
        <taxon>Oceanospirillales</taxon>
        <taxon>Oceanospirillaceae</taxon>
        <taxon>Marinospirillum</taxon>
    </lineage>
</organism>
<dbReference type="InterPro" id="IPR007863">
    <property type="entry name" value="Peptidase_M16_C"/>
</dbReference>
<dbReference type="Proteomes" id="UP001621714">
    <property type="component" value="Unassembled WGS sequence"/>
</dbReference>
<dbReference type="InterPro" id="IPR011249">
    <property type="entry name" value="Metalloenz_LuxS/M16"/>
</dbReference>
<dbReference type="InterPro" id="IPR011765">
    <property type="entry name" value="Pept_M16_N"/>
</dbReference>
<accession>A0ABW8Q019</accession>
<name>A0ABW8Q019_9GAMM</name>
<evidence type="ECO:0000313" key="3">
    <source>
        <dbReference type="Proteomes" id="UP001621714"/>
    </source>
</evidence>
<dbReference type="Gene3D" id="3.30.830.10">
    <property type="entry name" value="Metalloenzyme, LuxS/M16 peptidase-like"/>
    <property type="match status" value="4"/>
</dbReference>
<sequence>MSNTPAHHDSFRWLASQEVASLKVTVHSFVHQQTGALHYHLETNQPELVFMVAFRTFPQDSTGVAHILEHTALCGSERYPVRDPFFMMLRRSLNTFMNALTSSDWTAYPFATLNPKDFDNLLDVYLDAAFFSRLDPLDFAQEGHRVEFTEPENPSTPLVYKGVVFNEMKGAMSSPVSRLYQSLTKYLFPSITYHHNSGGEPESIPDLSYADLRAFYQRHYHPSNAILMSFGALELEQLQHKMHQQALSRFEALPERLSVPDEKRYAAPVRVEEAYALEQDDLARHTYHVLGWLLPPSYQVDDLLKAHLLSRVLLDNSSSPLMAALESTDLGTGPAPLCGVEDSNREMSFLCALEGSNPEQAADFEALVIETLQKVVAEGIDQQAVEAQLHQLELSQREITGDGMPFGLQLLIGSLSAAVHHGDPVELLNIDPALLRLREAVQDPRFIPDLIQTWLLDNPHRVRLTLRPDDQLAARQQAMEQARLAKRQASLTPEEQQQIIAQTLALQERQAQQDDLSLLPKVTVDDIPAHLALPEPSAQHQAPLPVDWYTAGTNGLIYQQIFIELPQLSAAEQQLLPLYTQCVTELGCGERDYRQQQAHQSAVSGGVSASVLVRSLLSSEQQVRGYLVLSGKALASKHLALQELLYTTLTQLRFDETSRIRELIAQQASRRVQSITGRGHSLAMTAAGSALSPVGAFAHATRGLAGVQASLALEKRTQDQAELEKLAADLAALHRKLALAPRQFMLVGEAEQQQSALAALNQQWQACPAEAIQALSLPQQREAVKQVWVTNTQVNFCALAFPTVVGEHADAPALTLLGEYLRNGYLHRAIREQGGAYGAGAAQDHAEAVFRFFSYRDPRTEATLADFHAAVAWLLAQQEDPQKLEEAVLGVISSIDKPGSPAGDARQTYQASLFGRTPEQRRAFRQRLLEVRFADLQRVAATYLRPELASCALVTNASTAATLDASYQRYQI</sequence>
<dbReference type="RefSeq" id="WP_405340222.1">
    <property type="nucleotide sequence ID" value="NZ_JBANFI010000006.1"/>
</dbReference>
<reference evidence="2 3" key="1">
    <citation type="submission" date="2024-02" db="EMBL/GenBank/DDBJ databases">
        <title>Marinospirillum sp. MEB 164 isolated from Lonar lake sediment.</title>
        <authorList>
            <person name="Joshi A."/>
            <person name="Thite S."/>
        </authorList>
    </citation>
    <scope>NUCLEOTIDE SEQUENCE [LARGE SCALE GENOMIC DNA]</scope>
    <source>
        <strain evidence="2 3">MEB164</strain>
    </source>
</reference>
<dbReference type="PANTHER" id="PTHR43016">
    <property type="entry name" value="PRESEQUENCE PROTEASE"/>
    <property type="match status" value="1"/>
</dbReference>